<keyword evidence="4" id="KW-0238">DNA-binding</keyword>
<dbReference type="InterPro" id="IPR025943">
    <property type="entry name" value="Sigma_54_int_dom_ATP-bd_2"/>
</dbReference>
<keyword evidence="2" id="KW-0067">ATP-binding</keyword>
<dbReference type="PROSITE" id="PS50045">
    <property type="entry name" value="SIGMA54_INTERACT_4"/>
    <property type="match status" value="1"/>
</dbReference>
<evidence type="ECO:0000259" key="6">
    <source>
        <dbReference type="PROSITE" id="PS50045"/>
    </source>
</evidence>
<evidence type="ECO:0000313" key="8">
    <source>
        <dbReference type="EMBL" id="GAQ25662.1"/>
    </source>
</evidence>
<keyword evidence="5" id="KW-0804">Transcription</keyword>
<dbReference type="PANTHER" id="PTHR32071">
    <property type="entry name" value="TRANSCRIPTIONAL REGULATORY PROTEIN"/>
    <property type="match status" value="1"/>
</dbReference>
<dbReference type="OrthoDB" id="9803970at2"/>
<dbReference type="GO" id="GO:0006355">
    <property type="term" value="P:regulation of DNA-templated transcription"/>
    <property type="evidence" value="ECO:0007669"/>
    <property type="project" value="InterPro"/>
</dbReference>
<dbReference type="RefSeq" id="WP_059033073.1">
    <property type="nucleotide sequence ID" value="NZ_DF977002.1"/>
</dbReference>
<evidence type="ECO:0000313" key="9">
    <source>
        <dbReference type="Proteomes" id="UP000062160"/>
    </source>
</evidence>
<feature type="domain" description="Sigma-54 factor interaction" evidence="6">
    <location>
        <begin position="332"/>
        <end position="563"/>
    </location>
</feature>
<dbReference type="SUPFAM" id="SSF55785">
    <property type="entry name" value="PYP-like sensor domain (PAS domain)"/>
    <property type="match status" value="1"/>
</dbReference>
<reference evidence="8" key="1">
    <citation type="journal article" date="2016" name="Genome Announc.">
        <title>Draft Genome Sequence of the Syntrophic Lactate-Degrading Bacterium Tepidanaerobacter syntrophicus JLT.</title>
        <authorList>
            <person name="Matsuura N."/>
            <person name="Ohashi A."/>
            <person name="Tourlousse D.M."/>
            <person name="Sekiguchi Y."/>
        </authorList>
    </citation>
    <scope>NUCLEOTIDE SEQUENCE [LARGE SCALE GENOMIC DNA]</scope>
    <source>
        <strain evidence="8">JL</strain>
    </source>
</reference>
<evidence type="ECO:0000259" key="7">
    <source>
        <dbReference type="PROSITE" id="PS50112"/>
    </source>
</evidence>
<dbReference type="Gene3D" id="1.10.10.10">
    <property type="entry name" value="Winged helix-like DNA-binding domain superfamily/Winged helix DNA-binding domain"/>
    <property type="match status" value="1"/>
</dbReference>
<proteinExistence type="predicted"/>
<keyword evidence="9" id="KW-1185">Reference proteome</keyword>
<dbReference type="InterPro" id="IPR035965">
    <property type="entry name" value="PAS-like_dom_sf"/>
</dbReference>
<dbReference type="InterPro" id="IPR003593">
    <property type="entry name" value="AAA+_ATPase"/>
</dbReference>
<dbReference type="EMBL" id="DF977002">
    <property type="protein sequence ID" value="GAQ25662.1"/>
    <property type="molecule type" value="Genomic_DNA"/>
</dbReference>
<dbReference type="InterPro" id="IPR025662">
    <property type="entry name" value="Sigma_54_int_dom_ATP-bd_1"/>
</dbReference>
<dbReference type="SMART" id="SM00382">
    <property type="entry name" value="AAA"/>
    <property type="match status" value="1"/>
</dbReference>
<evidence type="ECO:0000256" key="1">
    <source>
        <dbReference type="ARBA" id="ARBA00022741"/>
    </source>
</evidence>
<dbReference type="NCBIfam" id="TIGR00229">
    <property type="entry name" value="sensory_box"/>
    <property type="match status" value="1"/>
</dbReference>
<name>A0A0U9HFX2_9FIRM</name>
<keyword evidence="3" id="KW-0805">Transcription regulation</keyword>
<dbReference type="Proteomes" id="UP000062160">
    <property type="component" value="Unassembled WGS sequence"/>
</dbReference>
<gene>
    <name evidence="8" type="ORF">TSYNT_8199</name>
</gene>
<accession>A0A0U9HFX2</accession>
<evidence type="ECO:0000256" key="4">
    <source>
        <dbReference type="ARBA" id="ARBA00023125"/>
    </source>
</evidence>
<dbReference type="InterPro" id="IPR025944">
    <property type="entry name" value="Sigma_54_int_dom_CS"/>
</dbReference>
<dbReference type="CDD" id="cd00130">
    <property type="entry name" value="PAS"/>
    <property type="match status" value="1"/>
</dbReference>
<dbReference type="InterPro" id="IPR002078">
    <property type="entry name" value="Sigma_54_int"/>
</dbReference>
<dbReference type="PROSITE" id="PS50112">
    <property type="entry name" value="PAS"/>
    <property type="match status" value="1"/>
</dbReference>
<dbReference type="AlphaFoldDB" id="A0A0U9HFX2"/>
<dbReference type="Gene3D" id="3.40.50.300">
    <property type="entry name" value="P-loop containing nucleotide triphosphate hydrolases"/>
    <property type="match status" value="1"/>
</dbReference>
<dbReference type="Pfam" id="PF25601">
    <property type="entry name" value="AAA_lid_14"/>
    <property type="match status" value="1"/>
</dbReference>
<dbReference type="PROSITE" id="PS00688">
    <property type="entry name" value="SIGMA54_INTERACT_3"/>
    <property type="match status" value="1"/>
</dbReference>
<dbReference type="PROSITE" id="PS00675">
    <property type="entry name" value="SIGMA54_INTERACT_1"/>
    <property type="match status" value="1"/>
</dbReference>
<dbReference type="Gene3D" id="1.10.8.60">
    <property type="match status" value="1"/>
</dbReference>
<dbReference type="CDD" id="cd00009">
    <property type="entry name" value="AAA"/>
    <property type="match status" value="1"/>
</dbReference>
<feature type="domain" description="PAS" evidence="7">
    <location>
        <begin position="209"/>
        <end position="260"/>
    </location>
</feature>
<dbReference type="Gene3D" id="3.30.450.20">
    <property type="entry name" value="PAS domain"/>
    <property type="match status" value="1"/>
</dbReference>
<keyword evidence="1" id="KW-0547">Nucleotide-binding</keyword>
<evidence type="ECO:0000256" key="3">
    <source>
        <dbReference type="ARBA" id="ARBA00023015"/>
    </source>
</evidence>
<dbReference type="Pfam" id="PF00158">
    <property type="entry name" value="Sigma54_activat"/>
    <property type="match status" value="1"/>
</dbReference>
<dbReference type="GO" id="GO:0005524">
    <property type="term" value="F:ATP binding"/>
    <property type="evidence" value="ECO:0007669"/>
    <property type="project" value="UniProtKB-KW"/>
</dbReference>
<sequence length="671" mass="75916">MEKLIMLSPGRTTSINLSVQLEEVFGKYIKIEPYCLEDDLDFNITNSLVVLSSPRIIKGKIKSLVDRGLNYIIAQRVINHRYISELLDLPKATEVLLVNDRAETTYQTIEQLEALGINYIKYHPYYPGIDSYPRLNIAVTVGEPNLVPYAVKKVINIGTRQIDIITLADIARRLGLIDKLADKLSSQYVNEIIELLNQINDYAKGLKIVSSRLNTIANCLSKAILYIKNDGTILVSNQELHNILGYSSENIIGKNINDILPQITVRNHNKSEIVTIHNNTLFVTAKVIEGQNSEDGIIYIFEKSEEIEKNEHKIRRMTTRKAVKSYYTFDDIIYESKEMEKLIEKARTFAATDSTILIEGESGTGKELFAQAIHSDSRRANGPFVPVNFSSIPINLIESELFGYEEGSFTGAIRGGKRGLFEEAHGGTIFLDEIGDASLESQCTLLRVIQERQVRRVGSIKEIPVDVRIIVATNKNLVEEVNKGNFRSDLYYRLNILPLRTLSLRERKSDIFVLANHFIKNYSNGQIINIEQILDNEAIKALYEYDWPGNIRQLENAMEYLAVIWQNGKKLSKNDLPEYIISGSNVSKNTLLLDILGKDMLWLLSKLKNSDGLGRRYLAEFAKNENIPLTEGQIRNLINKAESLGFVKSYTGRQGTILTEKGYAVISLIKI</sequence>
<dbReference type="InterPro" id="IPR000014">
    <property type="entry name" value="PAS"/>
</dbReference>
<dbReference type="SUPFAM" id="SSF52540">
    <property type="entry name" value="P-loop containing nucleoside triphosphate hydrolases"/>
    <property type="match status" value="1"/>
</dbReference>
<protein>
    <submittedName>
        <fullName evidence="8">PAS domain S-box-containing protein</fullName>
    </submittedName>
</protein>
<dbReference type="STRING" id="224999.GCA_001485475_01698"/>
<organism evidence="8">
    <name type="scientific">Tepidanaerobacter syntrophicus</name>
    <dbReference type="NCBI Taxonomy" id="224999"/>
    <lineage>
        <taxon>Bacteria</taxon>
        <taxon>Bacillati</taxon>
        <taxon>Bacillota</taxon>
        <taxon>Clostridia</taxon>
        <taxon>Thermosediminibacterales</taxon>
        <taxon>Tepidanaerobacteraceae</taxon>
        <taxon>Tepidanaerobacter</taxon>
    </lineage>
</organism>
<dbReference type="GO" id="GO:0003677">
    <property type="term" value="F:DNA binding"/>
    <property type="evidence" value="ECO:0007669"/>
    <property type="project" value="UniProtKB-KW"/>
</dbReference>
<dbReference type="InterPro" id="IPR036388">
    <property type="entry name" value="WH-like_DNA-bd_sf"/>
</dbReference>
<dbReference type="PANTHER" id="PTHR32071:SF57">
    <property type="entry name" value="C4-DICARBOXYLATE TRANSPORT TRANSCRIPTIONAL REGULATORY PROTEIN DCTD"/>
    <property type="match status" value="1"/>
</dbReference>
<dbReference type="SMART" id="SM00091">
    <property type="entry name" value="PAS"/>
    <property type="match status" value="1"/>
</dbReference>
<evidence type="ECO:0000256" key="5">
    <source>
        <dbReference type="ARBA" id="ARBA00023163"/>
    </source>
</evidence>
<dbReference type="FunFam" id="3.40.50.300:FF:000006">
    <property type="entry name" value="DNA-binding transcriptional regulator NtrC"/>
    <property type="match status" value="1"/>
</dbReference>
<dbReference type="PROSITE" id="PS00676">
    <property type="entry name" value="SIGMA54_INTERACT_2"/>
    <property type="match status" value="1"/>
</dbReference>
<evidence type="ECO:0000256" key="2">
    <source>
        <dbReference type="ARBA" id="ARBA00022840"/>
    </source>
</evidence>
<dbReference type="InterPro" id="IPR027417">
    <property type="entry name" value="P-loop_NTPase"/>
</dbReference>
<dbReference type="InterPro" id="IPR058031">
    <property type="entry name" value="AAA_lid_NorR"/>
</dbReference>